<organism evidence="2">
    <name type="scientific">Cacopsylla melanoneura</name>
    <dbReference type="NCBI Taxonomy" id="428564"/>
    <lineage>
        <taxon>Eukaryota</taxon>
        <taxon>Metazoa</taxon>
        <taxon>Ecdysozoa</taxon>
        <taxon>Arthropoda</taxon>
        <taxon>Hexapoda</taxon>
        <taxon>Insecta</taxon>
        <taxon>Pterygota</taxon>
        <taxon>Neoptera</taxon>
        <taxon>Paraneoptera</taxon>
        <taxon>Hemiptera</taxon>
        <taxon>Sternorrhyncha</taxon>
        <taxon>Psylloidea</taxon>
        <taxon>Psyllidae</taxon>
        <taxon>Psyllinae</taxon>
        <taxon>Cacopsylla</taxon>
    </lineage>
</organism>
<dbReference type="EMBL" id="HBUF01011952">
    <property type="protein sequence ID" value="CAG6608483.1"/>
    <property type="molecule type" value="Transcribed_RNA"/>
</dbReference>
<feature type="compositionally biased region" description="Polar residues" evidence="1">
    <location>
        <begin position="44"/>
        <end position="56"/>
    </location>
</feature>
<dbReference type="EMBL" id="HBUF01261719">
    <property type="protein sequence ID" value="CAG6683098.1"/>
    <property type="molecule type" value="Transcribed_RNA"/>
</dbReference>
<dbReference type="EMBL" id="HBUF01011955">
    <property type="protein sequence ID" value="CAG6608491.1"/>
    <property type="molecule type" value="Transcribed_RNA"/>
</dbReference>
<dbReference type="EMBL" id="HBUF01562731">
    <property type="protein sequence ID" value="CAG6763144.1"/>
    <property type="molecule type" value="Transcribed_RNA"/>
</dbReference>
<dbReference type="EMBL" id="HBUF01261717">
    <property type="protein sequence ID" value="CAG6683088.1"/>
    <property type="molecule type" value="Transcribed_RNA"/>
</dbReference>
<dbReference type="EMBL" id="HBUF01261715">
    <property type="protein sequence ID" value="CAG6683078.1"/>
    <property type="molecule type" value="Transcribed_RNA"/>
</dbReference>
<dbReference type="AlphaFoldDB" id="A0A8D8LG67"/>
<proteinExistence type="predicted"/>
<dbReference type="EMBL" id="HBUF01011953">
    <property type="protein sequence ID" value="CAG6608486.1"/>
    <property type="molecule type" value="Transcribed_RNA"/>
</dbReference>
<dbReference type="EMBL" id="HBUF01011954">
    <property type="protein sequence ID" value="CAG6608489.1"/>
    <property type="molecule type" value="Transcribed_RNA"/>
</dbReference>
<dbReference type="EMBL" id="HBUF01261718">
    <property type="protein sequence ID" value="CAG6683093.1"/>
    <property type="molecule type" value="Transcribed_RNA"/>
</dbReference>
<sequence length="144" mass="15513">MEPNYGRPTCGTAASPHPRWPRRRPGATRQPPILAARGVKTTKEMQPTSGPGRTQCSKVVALGPRVVVGAAPVVRVLARARCGLVDRRKKNGAQVEGAGETQGTPAVEQGYLVWTLGNRNTRTICWPRLDLVQTRFYGAAFPAG</sequence>
<reference evidence="2" key="1">
    <citation type="submission" date="2021-05" db="EMBL/GenBank/DDBJ databases">
        <authorList>
            <person name="Alioto T."/>
            <person name="Alioto T."/>
            <person name="Gomez Garrido J."/>
        </authorList>
    </citation>
    <scope>NUCLEOTIDE SEQUENCE</scope>
</reference>
<dbReference type="EMBL" id="HBUF01261716">
    <property type="protein sequence ID" value="CAG6683083.1"/>
    <property type="molecule type" value="Transcribed_RNA"/>
</dbReference>
<accession>A0A8D8LG67</accession>
<evidence type="ECO:0000313" key="2">
    <source>
        <dbReference type="EMBL" id="CAG6608486.1"/>
    </source>
</evidence>
<dbReference type="EMBL" id="HBUF01369836">
    <property type="protein sequence ID" value="CAG6725598.1"/>
    <property type="molecule type" value="Transcribed_RNA"/>
</dbReference>
<dbReference type="EMBL" id="HBUF01369835">
    <property type="protein sequence ID" value="CAG6725596.1"/>
    <property type="molecule type" value="Transcribed_RNA"/>
</dbReference>
<evidence type="ECO:0000256" key="1">
    <source>
        <dbReference type="SAM" id="MobiDB-lite"/>
    </source>
</evidence>
<dbReference type="EMBL" id="HBUF01261714">
    <property type="protein sequence ID" value="CAG6683073.1"/>
    <property type="molecule type" value="Transcribed_RNA"/>
</dbReference>
<dbReference type="EMBL" id="HBUF01562730">
    <property type="protein sequence ID" value="CAG6763142.1"/>
    <property type="molecule type" value="Transcribed_RNA"/>
</dbReference>
<name>A0A8D8LG67_9HEMI</name>
<dbReference type="EMBL" id="HBUF01261713">
    <property type="protein sequence ID" value="CAG6683068.1"/>
    <property type="molecule type" value="Transcribed_RNA"/>
</dbReference>
<feature type="region of interest" description="Disordered" evidence="1">
    <location>
        <begin position="1"/>
        <end position="56"/>
    </location>
</feature>
<protein>
    <submittedName>
        <fullName evidence="2">Uncharacterized protein</fullName>
    </submittedName>
</protein>